<organism evidence="2 3">
    <name type="scientific">Atopobium deltae</name>
    <dbReference type="NCBI Taxonomy" id="1393034"/>
    <lineage>
        <taxon>Bacteria</taxon>
        <taxon>Bacillati</taxon>
        <taxon>Actinomycetota</taxon>
        <taxon>Coriobacteriia</taxon>
        <taxon>Coriobacteriales</taxon>
        <taxon>Atopobiaceae</taxon>
        <taxon>Atopobium</taxon>
    </lineage>
</organism>
<reference evidence="3" key="1">
    <citation type="submission" date="2016-01" db="EMBL/GenBank/DDBJ databases">
        <authorList>
            <person name="Mitreva M."/>
            <person name="Pepin K.H."/>
            <person name="Mihindukulasuriya K.A."/>
            <person name="Fulton R."/>
            <person name="Fronick C."/>
            <person name="O'Laughlin M."/>
            <person name="Miner T."/>
            <person name="Herter B."/>
            <person name="Rosa B.A."/>
            <person name="Cordes M."/>
            <person name="Tomlinson C."/>
            <person name="Wollam A."/>
            <person name="Palsikar V.B."/>
            <person name="Mardis E.R."/>
            <person name="Wilson R.K."/>
        </authorList>
    </citation>
    <scope>NUCLEOTIDE SEQUENCE [LARGE SCALE GENOMIC DNA]</scope>
    <source>
        <strain evidence="3">DNF00019</strain>
    </source>
</reference>
<dbReference type="RefSeq" id="WP_082715708.1">
    <property type="nucleotide sequence ID" value="NZ_KQ959517.1"/>
</dbReference>
<dbReference type="AlphaFoldDB" id="A0A133XPC8"/>
<keyword evidence="3" id="KW-1185">Reference proteome</keyword>
<evidence type="ECO:0000259" key="1">
    <source>
        <dbReference type="Pfam" id="PF12728"/>
    </source>
</evidence>
<dbReference type="EMBL" id="LSCR01000045">
    <property type="protein sequence ID" value="KXB32797.1"/>
    <property type="molecule type" value="Genomic_DNA"/>
</dbReference>
<sequence length="57" mass="6579">MPDIITAEQAAEYLQVNVLYIYRLCKNKRIKAIKIGRGWRINSHSLKQFAGVEEDDA</sequence>
<name>A0A133XPC8_9ACTN</name>
<evidence type="ECO:0000313" key="3">
    <source>
        <dbReference type="Proteomes" id="UP000070675"/>
    </source>
</evidence>
<comment type="caution">
    <text evidence="2">The sequence shown here is derived from an EMBL/GenBank/DDBJ whole genome shotgun (WGS) entry which is preliminary data.</text>
</comment>
<dbReference type="OrthoDB" id="4069167at2"/>
<dbReference type="InterPro" id="IPR041657">
    <property type="entry name" value="HTH_17"/>
</dbReference>
<feature type="domain" description="Helix-turn-helix" evidence="1">
    <location>
        <begin position="6"/>
        <end position="49"/>
    </location>
</feature>
<dbReference type="GO" id="GO:0003677">
    <property type="term" value="F:DNA binding"/>
    <property type="evidence" value="ECO:0007669"/>
    <property type="project" value="InterPro"/>
</dbReference>
<dbReference type="Proteomes" id="UP000070675">
    <property type="component" value="Unassembled WGS sequence"/>
</dbReference>
<protein>
    <submittedName>
        <fullName evidence="2">DNA binding domain, excisionase family</fullName>
    </submittedName>
</protein>
<dbReference type="PATRIC" id="fig|1393034.3.peg.1438"/>
<accession>A0A133XPC8</accession>
<dbReference type="Pfam" id="PF12728">
    <property type="entry name" value="HTH_17"/>
    <property type="match status" value="1"/>
</dbReference>
<dbReference type="NCBIfam" id="TIGR01764">
    <property type="entry name" value="excise"/>
    <property type="match status" value="1"/>
</dbReference>
<dbReference type="STRING" id="1393034.HMPREF3192_01477"/>
<gene>
    <name evidence="2" type="ORF">HMPREF3192_01477</name>
</gene>
<dbReference type="InterPro" id="IPR010093">
    <property type="entry name" value="SinI_DNA-bd"/>
</dbReference>
<evidence type="ECO:0000313" key="2">
    <source>
        <dbReference type="EMBL" id="KXB32797.1"/>
    </source>
</evidence>
<proteinExistence type="predicted"/>